<reference evidence="1 2" key="1">
    <citation type="journal article" date="2002" name="Genome Res.">
        <title>The genome of Methanosarcina acetivorans reveals extensive metabolic and physiological diversity.</title>
        <authorList>
            <person name="Galagan J.E."/>
            <person name="Nusbaum C."/>
            <person name="Roy A."/>
            <person name="Endrizzi M.G."/>
            <person name="Macdonald P."/>
            <person name="FitzHugh W."/>
            <person name="Calvo S."/>
            <person name="Engels R."/>
            <person name="Smirnov S."/>
            <person name="Atnoor D."/>
            <person name="Brown A."/>
            <person name="Allen N."/>
            <person name="Naylor J."/>
            <person name="Stange-Thomann N."/>
            <person name="DeArellano K."/>
            <person name="Johnson R."/>
            <person name="Linton L."/>
            <person name="McEwan P."/>
            <person name="McKernan K."/>
            <person name="Talamas J."/>
            <person name="Tirrell A."/>
            <person name="Ye W."/>
            <person name="Zimmer A."/>
            <person name="Barber R.D."/>
            <person name="Cann I."/>
            <person name="Graham D.E."/>
            <person name="Grahame D.A."/>
            <person name="Guss A."/>
            <person name="Hedderich R."/>
            <person name="Ingram-Smith C."/>
            <person name="Kuettner C.H."/>
            <person name="Krzycki J.A."/>
            <person name="Leigh J.A."/>
            <person name="Li W."/>
            <person name="Liu J."/>
            <person name="Mukhopadhyay B."/>
            <person name="Reeve J.N."/>
            <person name="Smith K."/>
            <person name="Springer T.A."/>
            <person name="Umayam L.A."/>
            <person name="White O."/>
            <person name="White R.H."/>
            <person name="de Macario E.C."/>
            <person name="Ferry J.G."/>
            <person name="Jarrell K.F."/>
            <person name="Jing H."/>
            <person name="Macario A.J.L."/>
            <person name="Paulsen I."/>
            <person name="Pritchett M."/>
            <person name="Sowers K.R."/>
            <person name="Swanson R.V."/>
            <person name="Zinder S.H."/>
            <person name="Lander E."/>
            <person name="Metcalf W.W."/>
            <person name="Birren B."/>
        </authorList>
    </citation>
    <scope>NUCLEOTIDE SEQUENCE [LARGE SCALE GENOMIC DNA]</scope>
    <source>
        <strain evidence="2">ATCC 35395 / DSM 2834 / JCM 12185 / C2A</strain>
    </source>
</reference>
<dbReference type="Gene3D" id="3.40.1260.10">
    <property type="entry name" value="DsrEFH-like"/>
    <property type="match status" value="1"/>
</dbReference>
<keyword evidence="2" id="KW-1185">Reference proteome</keyword>
<dbReference type="InterPro" id="IPR003787">
    <property type="entry name" value="Sulphur_relay_DsrE/F-like"/>
</dbReference>
<organism evidence="1 2">
    <name type="scientific">Methanosarcina acetivorans (strain ATCC 35395 / DSM 2834 / JCM 12185 / C2A)</name>
    <dbReference type="NCBI Taxonomy" id="188937"/>
    <lineage>
        <taxon>Archaea</taxon>
        <taxon>Methanobacteriati</taxon>
        <taxon>Methanobacteriota</taxon>
        <taxon>Stenosarchaea group</taxon>
        <taxon>Methanomicrobia</taxon>
        <taxon>Methanosarcinales</taxon>
        <taxon>Methanosarcinaceae</taxon>
        <taxon>Methanosarcina</taxon>
    </lineage>
</organism>
<protein>
    <submittedName>
        <fullName evidence="1">Uncharacterized protein</fullName>
    </submittedName>
</protein>
<dbReference type="AlphaFoldDB" id="Q8TLG4"/>
<dbReference type="EMBL" id="AE010299">
    <property type="protein sequence ID" value="AAM06445.1"/>
    <property type="molecule type" value="Genomic_DNA"/>
</dbReference>
<name>Q8TLG4_METAC</name>
<dbReference type="EnsemblBacteria" id="AAM06445">
    <property type="protein sequence ID" value="AAM06445"/>
    <property type="gene ID" value="MA_3072"/>
</dbReference>
<evidence type="ECO:0000313" key="1">
    <source>
        <dbReference type="EMBL" id="AAM06445.1"/>
    </source>
</evidence>
<evidence type="ECO:0000313" key="2">
    <source>
        <dbReference type="Proteomes" id="UP000002487"/>
    </source>
</evidence>
<dbReference type="Pfam" id="PF02635">
    <property type="entry name" value="DsrE"/>
    <property type="match status" value="1"/>
</dbReference>
<dbReference type="PANTHER" id="PTHR34655:SF2">
    <property type="entry name" value="PEROXIREDOXIN FAMILY PROTEIN"/>
    <property type="match status" value="1"/>
</dbReference>
<sequence length="129" mass="14763">MFRPGVLMTKVEKVLLLLKNMVYESTSPQETLKFAKYYRSKGLDVLVILWGPMGVLLAKKDKTRGSPKYDASVQECIEMGVEFRCCQLASDMIGLKKEELIPGIEFICSKDVAELFLTYREENQLIINF</sequence>
<dbReference type="Proteomes" id="UP000002487">
    <property type="component" value="Chromosome"/>
</dbReference>
<dbReference type="PhylomeDB" id="Q8TLG4"/>
<proteinExistence type="predicted"/>
<accession>Q8TLG4</accession>
<dbReference type="SUPFAM" id="SSF75169">
    <property type="entry name" value="DsrEFH-like"/>
    <property type="match status" value="1"/>
</dbReference>
<dbReference type="InterPro" id="IPR027396">
    <property type="entry name" value="DsrEFH-like"/>
</dbReference>
<dbReference type="HOGENOM" id="CLU_164495_0_0_2"/>
<dbReference type="InParanoid" id="Q8TLG4"/>
<dbReference type="PANTHER" id="PTHR34655">
    <property type="entry name" value="CONSERVED WITHIN P. AEROPHILUM"/>
    <property type="match status" value="1"/>
</dbReference>
<gene>
    <name evidence="1" type="ordered locus">MA_3072</name>
</gene>
<dbReference type="KEGG" id="mac:MA_3072"/>